<reference evidence="1 2" key="1">
    <citation type="submission" date="2017-11" db="EMBL/GenBank/DDBJ databases">
        <authorList>
            <person name="Han C.G."/>
        </authorList>
    </citation>
    <scope>NUCLEOTIDE SEQUENCE [LARGE SCALE GENOMIC DNA]</scope>
    <source>
        <strain evidence="1">CFBP3840</strain>
    </source>
</reference>
<gene>
    <name evidence="1" type="ORF">CFBP3840_03395</name>
</gene>
<dbReference type="Proteomes" id="UP000238095">
    <property type="component" value="Chromosome 1"/>
</dbReference>
<name>A0A2K4WX03_PSESX</name>
<evidence type="ECO:0000313" key="1">
    <source>
        <dbReference type="EMBL" id="SOS40437.1"/>
    </source>
</evidence>
<sequence>MNTRQTIAYEYAQLLASLAVPIADLILALEEDPSISAECVDAQYDYLAAIQHEQDRAMWAGTGPGMTKREVQTSLDYLVAVSEGANCELNDMFGIAA</sequence>
<dbReference type="EMBL" id="LT963409">
    <property type="protein sequence ID" value="SOS40437.1"/>
    <property type="molecule type" value="Genomic_DNA"/>
</dbReference>
<evidence type="ECO:0000313" key="2">
    <source>
        <dbReference type="Proteomes" id="UP000238095"/>
    </source>
</evidence>
<dbReference type="AlphaFoldDB" id="A0A2K4WX03"/>
<organism evidence="1 2">
    <name type="scientific">Pseudomonas syringae</name>
    <dbReference type="NCBI Taxonomy" id="317"/>
    <lineage>
        <taxon>Bacteria</taxon>
        <taxon>Pseudomonadati</taxon>
        <taxon>Pseudomonadota</taxon>
        <taxon>Gammaproteobacteria</taxon>
        <taxon>Pseudomonadales</taxon>
        <taxon>Pseudomonadaceae</taxon>
        <taxon>Pseudomonas</taxon>
    </lineage>
</organism>
<protein>
    <submittedName>
        <fullName evidence="1">Uncharacterized protein</fullName>
    </submittedName>
</protein>
<accession>A0A2K4WX03</accession>
<proteinExistence type="predicted"/>
<dbReference type="RefSeq" id="WP_060403805.1">
    <property type="nucleotide sequence ID" value="NZ_LT963409.1"/>
</dbReference>